<keyword evidence="4" id="KW-1185">Reference proteome</keyword>
<reference evidence="4" key="1">
    <citation type="journal article" date="2019" name="Int. J. Syst. Evol. Microbiol.">
        <title>The Global Catalogue of Microorganisms (GCM) 10K type strain sequencing project: providing services to taxonomists for standard genome sequencing and annotation.</title>
        <authorList>
            <consortium name="The Broad Institute Genomics Platform"/>
            <consortium name="The Broad Institute Genome Sequencing Center for Infectious Disease"/>
            <person name="Wu L."/>
            <person name="Ma J."/>
        </authorList>
    </citation>
    <scope>NUCLEOTIDE SEQUENCE [LARGE SCALE GENOMIC DNA]</scope>
    <source>
        <strain evidence="4">JCM 17810</strain>
    </source>
</reference>
<evidence type="ECO:0000313" key="3">
    <source>
        <dbReference type="EMBL" id="GAA4426276.1"/>
    </source>
</evidence>
<dbReference type="PANTHER" id="PTHR35174">
    <property type="entry name" value="BLL7171 PROTEIN-RELATED"/>
    <property type="match status" value="1"/>
</dbReference>
<sequence>MRYALLLHNAEPGPGEIPEEGLQEMERMFDEYGKALDSAGVLVGADVLNLSHTTTTVTRRTGDTQIQDGPFAETREALAGVFLIDVPDGDAAIAWAEKCPGATYGSVEVRPVATSFVGGTWTAAGPVECRPTHADQPSS</sequence>
<name>A0ABP8LB04_9MICO</name>
<dbReference type="Proteomes" id="UP001500622">
    <property type="component" value="Unassembled WGS sequence"/>
</dbReference>
<dbReference type="PANTHER" id="PTHR35174:SF3">
    <property type="entry name" value="BLL7171 PROTEIN"/>
    <property type="match status" value="1"/>
</dbReference>
<dbReference type="InterPro" id="IPR011008">
    <property type="entry name" value="Dimeric_a/b-barrel"/>
</dbReference>
<dbReference type="Gene3D" id="3.30.70.1060">
    <property type="entry name" value="Dimeric alpha+beta barrel"/>
    <property type="match status" value="1"/>
</dbReference>
<comment type="caution">
    <text evidence="3">The sequence shown here is derived from an EMBL/GenBank/DDBJ whole genome shotgun (WGS) entry which is preliminary data.</text>
</comment>
<dbReference type="EMBL" id="BAABGN010000011">
    <property type="protein sequence ID" value="GAA4426276.1"/>
    <property type="molecule type" value="Genomic_DNA"/>
</dbReference>
<gene>
    <name evidence="3" type="ORF">GCM10023169_24870</name>
</gene>
<accession>A0ABP8LB04</accession>
<evidence type="ECO:0000313" key="4">
    <source>
        <dbReference type="Proteomes" id="UP001500622"/>
    </source>
</evidence>
<evidence type="ECO:0000259" key="2">
    <source>
        <dbReference type="Pfam" id="PF03795"/>
    </source>
</evidence>
<protein>
    <submittedName>
        <fullName evidence="3">YciI family protein</fullName>
    </submittedName>
</protein>
<dbReference type="InterPro" id="IPR005545">
    <property type="entry name" value="YCII"/>
</dbReference>
<dbReference type="SUPFAM" id="SSF54909">
    <property type="entry name" value="Dimeric alpha+beta barrel"/>
    <property type="match status" value="1"/>
</dbReference>
<evidence type="ECO:0000256" key="1">
    <source>
        <dbReference type="ARBA" id="ARBA00007689"/>
    </source>
</evidence>
<dbReference type="Pfam" id="PF03795">
    <property type="entry name" value="YCII"/>
    <property type="match status" value="1"/>
</dbReference>
<comment type="similarity">
    <text evidence="1">Belongs to the YciI family.</text>
</comment>
<proteinExistence type="inferred from homology"/>
<dbReference type="RefSeq" id="WP_345216578.1">
    <property type="nucleotide sequence ID" value="NZ_BAABGN010000011.1"/>
</dbReference>
<organism evidence="3 4">
    <name type="scientific">Georgenia halophila</name>
    <dbReference type="NCBI Taxonomy" id="620889"/>
    <lineage>
        <taxon>Bacteria</taxon>
        <taxon>Bacillati</taxon>
        <taxon>Actinomycetota</taxon>
        <taxon>Actinomycetes</taxon>
        <taxon>Micrococcales</taxon>
        <taxon>Bogoriellaceae</taxon>
        <taxon>Georgenia</taxon>
    </lineage>
</organism>
<feature type="domain" description="YCII-related" evidence="2">
    <location>
        <begin position="1"/>
        <end position="112"/>
    </location>
</feature>